<accession>R0GTK1</accession>
<dbReference type="EMBL" id="KB870811">
    <property type="protein sequence ID" value="EOA15645.1"/>
    <property type="molecule type" value="Genomic_DNA"/>
</dbReference>
<evidence type="ECO:0008006" key="3">
    <source>
        <dbReference type="Google" id="ProtNLM"/>
    </source>
</evidence>
<dbReference type="AlphaFoldDB" id="R0GTK1"/>
<name>R0GTK1_9BRAS</name>
<keyword evidence="2" id="KW-1185">Reference proteome</keyword>
<evidence type="ECO:0000313" key="1">
    <source>
        <dbReference type="EMBL" id="EOA15645.1"/>
    </source>
</evidence>
<sequence>MSQPTSERFFPPPTTRLDGSRLTMVYWVIDDGPIPSLYEIWKAYDKIGSYLAHVEEFRGGSKLEVYFLKPAKVLPKEYWDHYEEFMRIKNGKEGKGVRFERMLLDILVWSLLEKRNYLIISSNKDFGHGTKFNTVRDTLKEKGITVTVAHPDFFINLDPSFFDQFGIP</sequence>
<protein>
    <recommendedName>
        <fullName evidence="3">NYN domain-containing protein</fullName>
    </recommendedName>
</protein>
<gene>
    <name evidence="1" type="ORF">CARUB_v10005900mg</name>
</gene>
<dbReference type="OrthoDB" id="10509707at2759"/>
<dbReference type="Proteomes" id="UP000029121">
    <property type="component" value="Unassembled WGS sequence"/>
</dbReference>
<reference evidence="2" key="1">
    <citation type="journal article" date="2013" name="Nat. Genet.">
        <title>The Capsella rubella genome and the genomic consequences of rapid mating system evolution.</title>
        <authorList>
            <person name="Slotte T."/>
            <person name="Hazzouri K.M."/>
            <person name="Agren J.A."/>
            <person name="Koenig D."/>
            <person name="Maumus F."/>
            <person name="Guo Y.L."/>
            <person name="Steige K."/>
            <person name="Platts A.E."/>
            <person name="Escobar J.S."/>
            <person name="Newman L.K."/>
            <person name="Wang W."/>
            <person name="Mandakova T."/>
            <person name="Vello E."/>
            <person name="Smith L.M."/>
            <person name="Henz S.R."/>
            <person name="Steffen J."/>
            <person name="Takuno S."/>
            <person name="Brandvain Y."/>
            <person name="Coop G."/>
            <person name="Andolfatto P."/>
            <person name="Hu T.T."/>
            <person name="Blanchette M."/>
            <person name="Clark R.M."/>
            <person name="Quesneville H."/>
            <person name="Nordborg M."/>
            <person name="Gaut B.S."/>
            <person name="Lysak M.A."/>
            <person name="Jenkins J."/>
            <person name="Grimwood J."/>
            <person name="Chapman J."/>
            <person name="Prochnik S."/>
            <person name="Shu S."/>
            <person name="Rokhsar D."/>
            <person name="Schmutz J."/>
            <person name="Weigel D."/>
            <person name="Wright S.I."/>
        </authorList>
    </citation>
    <scope>NUCLEOTIDE SEQUENCE [LARGE SCALE GENOMIC DNA]</scope>
    <source>
        <strain evidence="2">cv. Monte Gargano</strain>
    </source>
</reference>
<dbReference type="KEGG" id="crb:17880944"/>
<proteinExistence type="predicted"/>
<evidence type="ECO:0000313" key="2">
    <source>
        <dbReference type="Proteomes" id="UP000029121"/>
    </source>
</evidence>
<organism evidence="1 2">
    <name type="scientific">Capsella rubella</name>
    <dbReference type="NCBI Taxonomy" id="81985"/>
    <lineage>
        <taxon>Eukaryota</taxon>
        <taxon>Viridiplantae</taxon>
        <taxon>Streptophyta</taxon>
        <taxon>Embryophyta</taxon>
        <taxon>Tracheophyta</taxon>
        <taxon>Spermatophyta</taxon>
        <taxon>Magnoliopsida</taxon>
        <taxon>eudicotyledons</taxon>
        <taxon>Gunneridae</taxon>
        <taxon>Pentapetalae</taxon>
        <taxon>rosids</taxon>
        <taxon>malvids</taxon>
        <taxon>Brassicales</taxon>
        <taxon>Brassicaceae</taxon>
        <taxon>Camelineae</taxon>
        <taxon>Capsella</taxon>
    </lineage>
</organism>